<proteinExistence type="predicted"/>
<dbReference type="GO" id="GO:0043165">
    <property type="term" value="P:Gram-negative-bacterium-type cell outer membrane assembly"/>
    <property type="evidence" value="ECO:0007669"/>
    <property type="project" value="InterPro"/>
</dbReference>
<protein>
    <submittedName>
        <fullName evidence="1">LPS-assembly lipoprotein</fullName>
    </submittedName>
</protein>
<gene>
    <name evidence="1" type="ORF">SAMN04488056_10547</name>
</gene>
<dbReference type="GO" id="GO:0019867">
    <property type="term" value="C:outer membrane"/>
    <property type="evidence" value="ECO:0007669"/>
    <property type="project" value="InterPro"/>
</dbReference>
<reference evidence="1 2" key="1">
    <citation type="submission" date="2016-10" db="EMBL/GenBank/DDBJ databases">
        <authorList>
            <person name="de Groot N.N."/>
        </authorList>
    </citation>
    <scope>NUCLEOTIDE SEQUENCE [LARGE SCALE GENOMIC DNA]</scope>
    <source>
        <strain evidence="1 2">CGMCC 1.9157</strain>
    </source>
</reference>
<dbReference type="EMBL" id="FOVR01000005">
    <property type="protein sequence ID" value="SFO36907.1"/>
    <property type="molecule type" value="Genomic_DNA"/>
</dbReference>
<name>A0A1I5GLR9_9HYPH</name>
<dbReference type="STRING" id="655353.SAMN04488056_10547"/>
<evidence type="ECO:0000313" key="1">
    <source>
        <dbReference type="EMBL" id="SFO36907.1"/>
    </source>
</evidence>
<sequence length="178" mass="19091">MLLSDNHNKTKILTLALFVGLGLGLSACQVRPLYSSNTTTGQTLATELSAVEIAPADNRIEQEIRNNLIFSFTGGGSPEAPAYKLVLDTKSTSDDLTIESGTGLAKTTRVSMTATYTLIKLSDKSLATKGSSYFTAEFARSTQRFANDRAKLDAENRAAEQIANDIQLRLSAFFAAGT</sequence>
<dbReference type="AlphaFoldDB" id="A0A1I5GLR9"/>
<keyword evidence="2" id="KW-1185">Reference proteome</keyword>
<organism evidence="1 2">
    <name type="scientific">Cohaesibacter marisflavi</name>
    <dbReference type="NCBI Taxonomy" id="655353"/>
    <lineage>
        <taxon>Bacteria</taxon>
        <taxon>Pseudomonadati</taxon>
        <taxon>Pseudomonadota</taxon>
        <taxon>Alphaproteobacteria</taxon>
        <taxon>Hyphomicrobiales</taxon>
        <taxon>Cohaesibacteraceae</taxon>
    </lineage>
</organism>
<keyword evidence="1" id="KW-0449">Lipoprotein</keyword>
<dbReference type="Gene3D" id="3.30.160.150">
    <property type="entry name" value="Lipoprotein like domain"/>
    <property type="match status" value="1"/>
</dbReference>
<accession>A0A1I5GLR9</accession>
<dbReference type="InterPro" id="IPR007485">
    <property type="entry name" value="LPS_assembly_LptE"/>
</dbReference>
<dbReference type="Proteomes" id="UP000199236">
    <property type="component" value="Unassembled WGS sequence"/>
</dbReference>
<dbReference type="RefSeq" id="WP_175528039.1">
    <property type="nucleotide sequence ID" value="NZ_FOVR01000005.1"/>
</dbReference>
<evidence type="ECO:0000313" key="2">
    <source>
        <dbReference type="Proteomes" id="UP000199236"/>
    </source>
</evidence>
<dbReference type="Pfam" id="PF04390">
    <property type="entry name" value="LptE"/>
    <property type="match status" value="1"/>
</dbReference>